<accession>A0AAT9GPG1</accession>
<dbReference type="AlphaFoldDB" id="A0AAT9GPG1"/>
<proteinExistence type="predicted"/>
<dbReference type="KEGG" id="sjv:SJAV_07210"/>
<sequence length="164" mass="19170">MNLEICKDEKNIGIKLSDRVLTLVSNKIIEIKPVKCEKISIEIKEKEAVYKGIKIPLYFPSIELNLLRLLYIIKGEVAHDIFYYKNSVEIHIDSKLKDMRLMDESKVTFTRFCGNYGLLFPNYCIGNETFAIFSKNKNDVISAYREFKEFLEYIRKILLNLGIS</sequence>
<reference evidence="1" key="1">
    <citation type="submission" date="2024-03" db="EMBL/GenBank/DDBJ databases">
        <title>Complete genome sequence of Sulfurisphaera javensis strain KD-1.</title>
        <authorList>
            <person name="Sakai H."/>
            <person name="Nur N."/>
            <person name="Suwanto A."/>
            <person name="Kurosawa N."/>
        </authorList>
    </citation>
    <scope>NUCLEOTIDE SEQUENCE</scope>
    <source>
        <strain evidence="1">KD-1</strain>
    </source>
</reference>
<name>A0AAT9GPG1_9CREN</name>
<protein>
    <submittedName>
        <fullName evidence="1">Uncharacterized protein</fullName>
    </submittedName>
</protein>
<evidence type="ECO:0000313" key="1">
    <source>
        <dbReference type="EMBL" id="BFH72777.1"/>
    </source>
</evidence>
<dbReference type="GeneID" id="92353654"/>
<organism evidence="1">
    <name type="scientific">Sulfurisphaera javensis</name>
    <dbReference type="NCBI Taxonomy" id="2049879"/>
    <lineage>
        <taxon>Archaea</taxon>
        <taxon>Thermoproteota</taxon>
        <taxon>Thermoprotei</taxon>
        <taxon>Sulfolobales</taxon>
        <taxon>Sulfolobaceae</taxon>
        <taxon>Sulfurisphaera</taxon>
    </lineage>
</organism>
<dbReference type="EMBL" id="AP031322">
    <property type="protein sequence ID" value="BFH72777.1"/>
    <property type="molecule type" value="Genomic_DNA"/>
</dbReference>
<gene>
    <name evidence="1" type="ORF">SJAV_07210</name>
</gene>
<dbReference type="RefSeq" id="WP_369610976.1">
    <property type="nucleotide sequence ID" value="NZ_AP031322.1"/>
</dbReference>